<accession>A0A069D590</accession>
<dbReference type="PANTHER" id="PTHR30632">
    <property type="entry name" value="MOLYBDATE-BINDING PERIPLASMIC PROTEIN"/>
    <property type="match status" value="1"/>
</dbReference>
<comment type="caution">
    <text evidence="6">The sequence shown here is derived from an EMBL/GenBank/DDBJ whole genome shotgun (WGS) entry which is preliminary data.</text>
</comment>
<dbReference type="GO" id="GO:0030973">
    <property type="term" value="F:molybdate ion binding"/>
    <property type="evidence" value="ECO:0007669"/>
    <property type="project" value="InterPro"/>
</dbReference>
<dbReference type="STRING" id="1121097.GCA_000428125_01112"/>
<dbReference type="GO" id="GO:0015689">
    <property type="term" value="P:molybdate ion transport"/>
    <property type="evidence" value="ECO:0007669"/>
    <property type="project" value="InterPro"/>
</dbReference>
<feature type="signal peptide" evidence="5">
    <location>
        <begin position="1"/>
        <end position="20"/>
    </location>
</feature>
<name>A0A069D590_9BACE</name>
<dbReference type="Gene3D" id="3.40.190.10">
    <property type="entry name" value="Periplasmic binding protein-like II"/>
    <property type="match status" value="2"/>
</dbReference>
<evidence type="ECO:0000256" key="5">
    <source>
        <dbReference type="SAM" id="SignalP"/>
    </source>
</evidence>
<dbReference type="SUPFAM" id="SSF53850">
    <property type="entry name" value="Periplasmic binding protein-like II"/>
    <property type="match status" value="1"/>
</dbReference>
<dbReference type="InterPro" id="IPR044084">
    <property type="entry name" value="AvModA-like_subst-bd"/>
</dbReference>
<dbReference type="RefSeq" id="WP_024995547.1">
    <property type="nucleotide sequence ID" value="NZ_BAJS01000002.1"/>
</dbReference>
<dbReference type="PIRSF" id="PIRSF004846">
    <property type="entry name" value="ModA"/>
    <property type="match status" value="1"/>
</dbReference>
<dbReference type="AlphaFoldDB" id="A0A069D590"/>
<reference evidence="6 7" key="1">
    <citation type="journal article" date="2015" name="Microbes Environ.">
        <title>Distribution and evolution of nitrogen fixation genes in the phylum bacteroidetes.</title>
        <authorList>
            <person name="Inoue J."/>
            <person name="Oshima K."/>
            <person name="Suda W."/>
            <person name="Sakamoto M."/>
            <person name="Iino T."/>
            <person name="Noda S."/>
            <person name="Hongoh Y."/>
            <person name="Hattori M."/>
            <person name="Ohkuma M."/>
        </authorList>
    </citation>
    <scope>NUCLEOTIDE SEQUENCE [LARGE SCALE GENOMIC DNA]</scope>
    <source>
        <strain evidence="6 7">JCM 15093</strain>
    </source>
</reference>
<organism evidence="6 7">
    <name type="scientific">Bacteroides graminisolvens DSM 19988 = JCM 15093</name>
    <dbReference type="NCBI Taxonomy" id="1121097"/>
    <lineage>
        <taxon>Bacteria</taxon>
        <taxon>Pseudomonadati</taxon>
        <taxon>Bacteroidota</taxon>
        <taxon>Bacteroidia</taxon>
        <taxon>Bacteroidales</taxon>
        <taxon>Bacteroidaceae</taxon>
        <taxon>Bacteroides</taxon>
    </lineage>
</organism>
<dbReference type="eggNOG" id="COG0725">
    <property type="taxonomic scope" value="Bacteria"/>
</dbReference>
<dbReference type="Proteomes" id="UP000027601">
    <property type="component" value="Unassembled WGS sequence"/>
</dbReference>
<proteinExistence type="inferred from homology"/>
<dbReference type="InterPro" id="IPR005950">
    <property type="entry name" value="ModA"/>
</dbReference>
<feature type="binding site" evidence="4">
    <location>
        <position position="59"/>
    </location>
    <ligand>
        <name>molybdate</name>
        <dbReference type="ChEBI" id="CHEBI:36264"/>
    </ligand>
</feature>
<keyword evidence="2 4" id="KW-0479">Metal-binding</keyword>
<evidence type="ECO:0000256" key="3">
    <source>
        <dbReference type="ARBA" id="ARBA00022729"/>
    </source>
</evidence>
<protein>
    <submittedName>
        <fullName evidence="6">Molybdenum ABC transporter, periplasmic molybdenum-binding protein ModA</fullName>
    </submittedName>
</protein>
<evidence type="ECO:0000256" key="1">
    <source>
        <dbReference type="ARBA" id="ARBA00009175"/>
    </source>
</evidence>
<dbReference type="Pfam" id="PF13531">
    <property type="entry name" value="SBP_bac_11"/>
    <property type="match status" value="1"/>
</dbReference>
<evidence type="ECO:0000256" key="2">
    <source>
        <dbReference type="ARBA" id="ARBA00022723"/>
    </source>
</evidence>
<comment type="similarity">
    <text evidence="1">Belongs to the bacterial solute-binding protein ModA family.</text>
</comment>
<dbReference type="OrthoDB" id="9785015at2"/>
<evidence type="ECO:0000313" key="7">
    <source>
        <dbReference type="Proteomes" id="UP000027601"/>
    </source>
</evidence>
<sequence>MKKVILIATLFFSVCMFANAQKSVKVAAAANLRDVFMEIKEAYEKENPGVKIDVTFGSSGNFVQQILNGASFDFFMAADKSFPLKLQNKGATYGKVSTYIYGKLAVWSNTIDVKKGLDVLKTNAVKRISVANPETAPYGERAIELLKKQNIYDEVKTKIIYGDNISAAAQYAFTGNTEIGFIALSLAMSPEMKGKGKCYVVPQNLYTPIEQACVLIKKNSRNIAAEKFMKNIISHNYDALWIKYGYSK</sequence>
<evidence type="ECO:0000313" key="6">
    <source>
        <dbReference type="EMBL" id="GAK35369.1"/>
    </source>
</evidence>
<dbReference type="NCBIfam" id="TIGR01256">
    <property type="entry name" value="modA"/>
    <property type="match status" value="1"/>
</dbReference>
<evidence type="ECO:0000256" key="4">
    <source>
        <dbReference type="PIRSR" id="PIRSR004846-1"/>
    </source>
</evidence>
<dbReference type="PANTHER" id="PTHR30632:SF14">
    <property type="entry name" value="TUNGSTATE_MOLYBDATE_CHROMATE-BINDING PROTEIN MODA"/>
    <property type="match status" value="1"/>
</dbReference>
<dbReference type="GO" id="GO:0046872">
    <property type="term" value="F:metal ion binding"/>
    <property type="evidence" value="ECO:0007669"/>
    <property type="project" value="UniProtKB-KW"/>
</dbReference>
<keyword evidence="7" id="KW-1185">Reference proteome</keyword>
<dbReference type="EMBL" id="BAJS01000002">
    <property type="protein sequence ID" value="GAK35369.1"/>
    <property type="molecule type" value="Genomic_DNA"/>
</dbReference>
<dbReference type="CDD" id="cd13539">
    <property type="entry name" value="PBP2_AvModA"/>
    <property type="match status" value="1"/>
</dbReference>
<keyword evidence="3 5" id="KW-0732">Signal</keyword>
<feature type="binding site" evidence="4">
    <location>
        <position position="165"/>
    </location>
    <ligand>
        <name>molybdate</name>
        <dbReference type="ChEBI" id="CHEBI:36264"/>
    </ligand>
</feature>
<gene>
    <name evidence="6" type="ORF">JCM15093_459</name>
</gene>
<dbReference type="InterPro" id="IPR050682">
    <property type="entry name" value="ModA/WtpA"/>
</dbReference>
<feature type="chain" id="PRO_5001662406" evidence="5">
    <location>
        <begin position="21"/>
        <end position="248"/>
    </location>
</feature>
<keyword evidence="4" id="KW-0500">Molybdenum</keyword>